<reference evidence="1" key="3">
    <citation type="submission" date="2022-06" db="UniProtKB">
        <authorList>
            <consortium name="EnsemblPlants"/>
        </authorList>
    </citation>
    <scope>IDENTIFICATION</scope>
</reference>
<accession>A0A8R7JVT5</accession>
<dbReference type="AlphaFoldDB" id="A0A8R7JVT5"/>
<name>A0A8R7JVT5_TRIUA</name>
<reference evidence="2" key="1">
    <citation type="journal article" date="2013" name="Nature">
        <title>Draft genome of the wheat A-genome progenitor Triticum urartu.</title>
        <authorList>
            <person name="Ling H.Q."/>
            <person name="Zhao S."/>
            <person name="Liu D."/>
            <person name="Wang J."/>
            <person name="Sun H."/>
            <person name="Zhang C."/>
            <person name="Fan H."/>
            <person name="Li D."/>
            <person name="Dong L."/>
            <person name="Tao Y."/>
            <person name="Gao C."/>
            <person name="Wu H."/>
            <person name="Li Y."/>
            <person name="Cui Y."/>
            <person name="Guo X."/>
            <person name="Zheng S."/>
            <person name="Wang B."/>
            <person name="Yu K."/>
            <person name="Liang Q."/>
            <person name="Yang W."/>
            <person name="Lou X."/>
            <person name="Chen J."/>
            <person name="Feng M."/>
            <person name="Jian J."/>
            <person name="Zhang X."/>
            <person name="Luo G."/>
            <person name="Jiang Y."/>
            <person name="Liu J."/>
            <person name="Wang Z."/>
            <person name="Sha Y."/>
            <person name="Zhang B."/>
            <person name="Wu H."/>
            <person name="Tang D."/>
            <person name="Shen Q."/>
            <person name="Xue P."/>
            <person name="Zou S."/>
            <person name="Wang X."/>
            <person name="Liu X."/>
            <person name="Wang F."/>
            <person name="Yang Y."/>
            <person name="An X."/>
            <person name="Dong Z."/>
            <person name="Zhang K."/>
            <person name="Zhang X."/>
            <person name="Luo M.C."/>
            <person name="Dvorak J."/>
            <person name="Tong Y."/>
            <person name="Wang J."/>
            <person name="Yang H."/>
            <person name="Li Z."/>
            <person name="Wang D."/>
            <person name="Zhang A."/>
            <person name="Wang J."/>
        </authorList>
    </citation>
    <scope>NUCLEOTIDE SEQUENCE</scope>
    <source>
        <strain evidence="2">cv. G1812</strain>
    </source>
</reference>
<sequence>MCFTPFAKPKKYRVVQHSVGPYAHVLHFTKCFDRFFDSVFPTKARRYCRVSDYIRLEPFGYHFIQQL</sequence>
<evidence type="ECO:0000313" key="2">
    <source>
        <dbReference type="Proteomes" id="UP000015106"/>
    </source>
</evidence>
<keyword evidence="2" id="KW-1185">Reference proteome</keyword>
<evidence type="ECO:0000313" key="1">
    <source>
        <dbReference type="EnsemblPlants" id="TuG1812G0100000768.01.T01.cds335610"/>
    </source>
</evidence>
<organism evidence="1 2">
    <name type="scientific">Triticum urartu</name>
    <name type="common">Red wild einkorn</name>
    <name type="synonym">Crithodium urartu</name>
    <dbReference type="NCBI Taxonomy" id="4572"/>
    <lineage>
        <taxon>Eukaryota</taxon>
        <taxon>Viridiplantae</taxon>
        <taxon>Streptophyta</taxon>
        <taxon>Embryophyta</taxon>
        <taxon>Tracheophyta</taxon>
        <taxon>Spermatophyta</taxon>
        <taxon>Magnoliopsida</taxon>
        <taxon>Liliopsida</taxon>
        <taxon>Poales</taxon>
        <taxon>Poaceae</taxon>
        <taxon>BOP clade</taxon>
        <taxon>Pooideae</taxon>
        <taxon>Triticodae</taxon>
        <taxon>Triticeae</taxon>
        <taxon>Triticinae</taxon>
        <taxon>Triticum</taxon>
    </lineage>
</organism>
<dbReference type="Proteomes" id="UP000015106">
    <property type="component" value="Chromosome 1"/>
</dbReference>
<dbReference type="EnsemblPlants" id="TuG1812G0100000768.01.T01">
    <property type="protein sequence ID" value="TuG1812G0100000768.01.T01.cds335610"/>
    <property type="gene ID" value="TuG1812G0100000768.01"/>
</dbReference>
<reference evidence="1" key="2">
    <citation type="submission" date="2018-03" db="EMBL/GenBank/DDBJ databases">
        <title>The Triticum urartu genome reveals the dynamic nature of wheat genome evolution.</title>
        <authorList>
            <person name="Ling H."/>
            <person name="Ma B."/>
            <person name="Shi X."/>
            <person name="Liu H."/>
            <person name="Dong L."/>
            <person name="Sun H."/>
            <person name="Cao Y."/>
            <person name="Gao Q."/>
            <person name="Zheng S."/>
            <person name="Li Y."/>
            <person name="Yu Y."/>
            <person name="Du H."/>
            <person name="Qi M."/>
            <person name="Li Y."/>
            <person name="Yu H."/>
            <person name="Cui Y."/>
            <person name="Wang N."/>
            <person name="Chen C."/>
            <person name="Wu H."/>
            <person name="Zhao Y."/>
            <person name="Zhang J."/>
            <person name="Li Y."/>
            <person name="Zhou W."/>
            <person name="Zhang B."/>
            <person name="Hu W."/>
            <person name="Eijk M."/>
            <person name="Tang J."/>
            <person name="Witsenboer H."/>
            <person name="Zhao S."/>
            <person name="Li Z."/>
            <person name="Zhang A."/>
            <person name="Wang D."/>
            <person name="Liang C."/>
        </authorList>
    </citation>
    <scope>NUCLEOTIDE SEQUENCE [LARGE SCALE GENOMIC DNA]</scope>
    <source>
        <strain evidence="1">cv. G1812</strain>
    </source>
</reference>
<proteinExistence type="predicted"/>
<protein>
    <submittedName>
        <fullName evidence="1">Uncharacterized protein</fullName>
    </submittedName>
</protein>
<dbReference type="Gramene" id="TuG1812G0100000768.01.T01">
    <property type="protein sequence ID" value="TuG1812G0100000768.01.T01.cds335610"/>
    <property type="gene ID" value="TuG1812G0100000768.01"/>
</dbReference>